<gene>
    <name evidence="2" type="ORF">TSUD_180400</name>
</gene>
<dbReference type="EMBL" id="DF974653">
    <property type="protein sequence ID" value="GAU49922.1"/>
    <property type="molecule type" value="Genomic_DNA"/>
</dbReference>
<feature type="region of interest" description="Disordered" evidence="1">
    <location>
        <begin position="148"/>
        <end position="190"/>
    </location>
</feature>
<reference evidence="3" key="1">
    <citation type="journal article" date="2017" name="Front. Plant Sci.">
        <title>Climate Clever Clovers: New Paradigm to Reduce the Environmental Footprint of Ruminants by Breeding Low Methanogenic Forages Utilizing Haplotype Variation.</title>
        <authorList>
            <person name="Kaur P."/>
            <person name="Appels R."/>
            <person name="Bayer P.E."/>
            <person name="Keeble-Gagnere G."/>
            <person name="Wang J."/>
            <person name="Hirakawa H."/>
            <person name="Shirasawa K."/>
            <person name="Vercoe P."/>
            <person name="Stefanova K."/>
            <person name="Durmic Z."/>
            <person name="Nichols P."/>
            <person name="Revell C."/>
            <person name="Isobe S.N."/>
            <person name="Edwards D."/>
            <person name="Erskine W."/>
        </authorList>
    </citation>
    <scope>NUCLEOTIDE SEQUENCE [LARGE SCALE GENOMIC DNA]</scope>
    <source>
        <strain evidence="3">cv. Daliak</strain>
    </source>
</reference>
<organism evidence="2 3">
    <name type="scientific">Trifolium subterraneum</name>
    <name type="common">Subterranean clover</name>
    <dbReference type="NCBI Taxonomy" id="3900"/>
    <lineage>
        <taxon>Eukaryota</taxon>
        <taxon>Viridiplantae</taxon>
        <taxon>Streptophyta</taxon>
        <taxon>Embryophyta</taxon>
        <taxon>Tracheophyta</taxon>
        <taxon>Spermatophyta</taxon>
        <taxon>Magnoliopsida</taxon>
        <taxon>eudicotyledons</taxon>
        <taxon>Gunneridae</taxon>
        <taxon>Pentapetalae</taxon>
        <taxon>rosids</taxon>
        <taxon>fabids</taxon>
        <taxon>Fabales</taxon>
        <taxon>Fabaceae</taxon>
        <taxon>Papilionoideae</taxon>
        <taxon>50 kb inversion clade</taxon>
        <taxon>NPAAA clade</taxon>
        <taxon>Hologalegina</taxon>
        <taxon>IRL clade</taxon>
        <taxon>Trifolieae</taxon>
        <taxon>Trifolium</taxon>
    </lineage>
</organism>
<evidence type="ECO:0000256" key="1">
    <source>
        <dbReference type="SAM" id="MobiDB-lite"/>
    </source>
</evidence>
<accession>A0A2Z6PHV4</accession>
<protein>
    <submittedName>
        <fullName evidence="2">Uncharacterized protein</fullName>
    </submittedName>
</protein>
<dbReference type="OrthoDB" id="1436962at2759"/>
<evidence type="ECO:0000313" key="2">
    <source>
        <dbReference type="EMBL" id="GAU49922.1"/>
    </source>
</evidence>
<sequence length="203" mass="23593">METSEGWENSMTKVLENFEDLSYEINPSLGFTYIKGKADPQQIISQLSKGGNHAKIEWISNGFSREDQNQVQQEQPSRYYYNYLDPYYHHATYPYQHNIYQLNPPYPNWYNNSQNALPYGNHHVPEHQHNRHNMFEVGSFSGRSFDSHCPVRSNNHHSDSGDSSPPFIRPEINNQTNGQPIQPTKPQPSGFLKKLVDKLCFKC</sequence>
<keyword evidence="3" id="KW-1185">Reference proteome</keyword>
<dbReference type="AlphaFoldDB" id="A0A2Z6PHV4"/>
<proteinExistence type="predicted"/>
<dbReference type="Proteomes" id="UP000242715">
    <property type="component" value="Unassembled WGS sequence"/>
</dbReference>
<name>A0A2Z6PHV4_TRISU</name>
<evidence type="ECO:0000313" key="3">
    <source>
        <dbReference type="Proteomes" id="UP000242715"/>
    </source>
</evidence>
<feature type="compositionally biased region" description="Polar residues" evidence="1">
    <location>
        <begin position="172"/>
        <end position="184"/>
    </location>
</feature>